<keyword evidence="1" id="KW-0539">Nucleus</keyword>
<gene>
    <name evidence="4" type="ORF">QYE76_031109</name>
</gene>
<keyword evidence="1" id="KW-0238">DNA-binding</keyword>
<dbReference type="PROSITE" id="PS51742">
    <property type="entry name" value="PPC"/>
    <property type="match status" value="1"/>
</dbReference>
<feature type="compositionally biased region" description="Basic and acidic residues" evidence="2">
    <location>
        <begin position="26"/>
        <end position="38"/>
    </location>
</feature>
<feature type="compositionally biased region" description="Basic and acidic residues" evidence="2">
    <location>
        <begin position="48"/>
        <end position="59"/>
    </location>
</feature>
<organism evidence="4 5">
    <name type="scientific">Lolium multiflorum</name>
    <name type="common">Italian ryegrass</name>
    <name type="synonym">Lolium perenne subsp. multiflorum</name>
    <dbReference type="NCBI Taxonomy" id="4521"/>
    <lineage>
        <taxon>Eukaryota</taxon>
        <taxon>Viridiplantae</taxon>
        <taxon>Streptophyta</taxon>
        <taxon>Embryophyta</taxon>
        <taxon>Tracheophyta</taxon>
        <taxon>Spermatophyta</taxon>
        <taxon>Magnoliopsida</taxon>
        <taxon>Liliopsida</taxon>
        <taxon>Poales</taxon>
        <taxon>Poaceae</taxon>
        <taxon>BOP clade</taxon>
        <taxon>Pooideae</taxon>
        <taxon>Poodae</taxon>
        <taxon>Poeae</taxon>
        <taxon>Poeae Chloroplast Group 2 (Poeae type)</taxon>
        <taxon>Loliodinae</taxon>
        <taxon>Loliinae</taxon>
        <taxon>Lolium</taxon>
    </lineage>
</organism>
<evidence type="ECO:0000259" key="3">
    <source>
        <dbReference type="PROSITE" id="PS51742"/>
    </source>
</evidence>
<dbReference type="PIRSF" id="PIRSF016021">
    <property type="entry name" value="ESCAROLA"/>
    <property type="match status" value="1"/>
</dbReference>
<comment type="subcellular location">
    <subcellularLocation>
        <location evidence="1">Nucleus</location>
    </subcellularLocation>
</comment>
<comment type="caution">
    <text evidence="4">The sequence shown here is derived from an EMBL/GenBank/DDBJ whole genome shotgun (WGS) entry which is preliminary data.</text>
</comment>
<comment type="function">
    <text evidence="1">Transcription factor that specifically binds AT-rich DNA sequences related to the nuclear matrix attachment regions (MARs).</text>
</comment>
<evidence type="ECO:0000313" key="5">
    <source>
        <dbReference type="Proteomes" id="UP001231189"/>
    </source>
</evidence>
<feature type="region of interest" description="Disordered" evidence="2">
    <location>
        <begin position="1"/>
        <end position="78"/>
    </location>
</feature>
<dbReference type="GO" id="GO:0003700">
    <property type="term" value="F:DNA-binding transcription factor activity"/>
    <property type="evidence" value="ECO:0007669"/>
    <property type="project" value="TreeGrafter"/>
</dbReference>
<dbReference type="GO" id="GO:0005634">
    <property type="term" value="C:nucleus"/>
    <property type="evidence" value="ECO:0007669"/>
    <property type="project" value="UniProtKB-SubCell"/>
</dbReference>
<dbReference type="EMBL" id="JAUUTY010000007">
    <property type="protein sequence ID" value="KAK1607436.1"/>
    <property type="molecule type" value="Genomic_DNA"/>
</dbReference>
<evidence type="ECO:0000313" key="4">
    <source>
        <dbReference type="EMBL" id="KAK1607436.1"/>
    </source>
</evidence>
<dbReference type="CDD" id="cd11378">
    <property type="entry name" value="DUF296"/>
    <property type="match status" value="1"/>
</dbReference>
<proteinExistence type="predicted"/>
<protein>
    <recommendedName>
        <fullName evidence="1">AT-hook motif nuclear-localized protein</fullName>
    </recommendedName>
</protein>
<reference evidence="4" key="1">
    <citation type="submission" date="2023-07" db="EMBL/GenBank/DDBJ databases">
        <title>A chromosome-level genome assembly of Lolium multiflorum.</title>
        <authorList>
            <person name="Chen Y."/>
            <person name="Copetti D."/>
            <person name="Kolliker R."/>
            <person name="Studer B."/>
        </authorList>
    </citation>
    <scope>NUCLEOTIDE SEQUENCE</scope>
    <source>
        <strain evidence="4">02402/16</strain>
        <tissue evidence="4">Leaf</tissue>
    </source>
</reference>
<keyword evidence="1" id="KW-0805">Transcription regulation</keyword>
<dbReference type="InterPro" id="IPR005175">
    <property type="entry name" value="PPC_dom"/>
</dbReference>
<dbReference type="Proteomes" id="UP001231189">
    <property type="component" value="Unassembled WGS sequence"/>
</dbReference>
<dbReference type="PANTHER" id="PTHR31100">
    <property type="entry name" value="AT-HOOK MOTIF NUCLEAR-LOCALIZED PROTEIN 15"/>
    <property type="match status" value="1"/>
</dbReference>
<sequence>MDGAKLYTDQPQQLERMPECFSGEVSSRDEGAEEKKDASNPPAAASGGDDRGSSIETGKKRARGRPPGSKNRPKQPAVVMHEAEPAAAAMRPYILEIPGGGDVSSALAGFARRRGLGVCVLAGTGLVADVSLRHPSTSAAEGGAAIVFRGRHEILSISATYLPPSVSAAAPRALGGLSVALASPHGQVLGGAVAGPLVAATTVMVVAATFSNPTFHRLSADDIDKSACVSGSGEADKHHGLQLETQGQRQASQLQPRGMAAAAMAAQPVSLYAGQSHSHGARAPAASKPRPPPPYE</sequence>
<feature type="domain" description="PPC" evidence="3">
    <location>
        <begin position="87"/>
        <end position="231"/>
    </location>
</feature>
<keyword evidence="5" id="KW-1185">Reference proteome</keyword>
<evidence type="ECO:0000256" key="1">
    <source>
        <dbReference type="PIRNR" id="PIRNR016021"/>
    </source>
</evidence>
<name>A0AAD8QSJ0_LOLMU</name>
<dbReference type="SUPFAM" id="SSF117856">
    <property type="entry name" value="AF0104/ALDC/Ptd012-like"/>
    <property type="match status" value="1"/>
</dbReference>
<dbReference type="PANTHER" id="PTHR31100:SF89">
    <property type="entry name" value="OS08G0478466 PROTEIN"/>
    <property type="match status" value="1"/>
</dbReference>
<feature type="region of interest" description="Disordered" evidence="2">
    <location>
        <begin position="271"/>
        <end position="296"/>
    </location>
</feature>
<evidence type="ECO:0000256" key="2">
    <source>
        <dbReference type="SAM" id="MobiDB-lite"/>
    </source>
</evidence>
<dbReference type="Pfam" id="PF03479">
    <property type="entry name" value="PCC"/>
    <property type="match status" value="1"/>
</dbReference>
<dbReference type="GO" id="GO:0003680">
    <property type="term" value="F:minor groove of adenine-thymine-rich DNA binding"/>
    <property type="evidence" value="ECO:0007669"/>
    <property type="project" value="UniProtKB-UniRule"/>
</dbReference>
<accession>A0AAD8QSJ0</accession>
<dbReference type="Gene3D" id="3.30.1330.80">
    <property type="entry name" value="Hypothetical protein, similar to alpha- acetolactate decarboxylase, domain 2"/>
    <property type="match status" value="1"/>
</dbReference>
<dbReference type="InterPro" id="IPR014476">
    <property type="entry name" value="AHL15-29"/>
</dbReference>
<keyword evidence="1" id="KW-0804">Transcription</keyword>
<dbReference type="AlphaFoldDB" id="A0AAD8QSJ0"/>